<name>A0ABV6IAR7_9RHOB</name>
<keyword evidence="1" id="KW-1133">Transmembrane helix</keyword>
<keyword evidence="1" id="KW-0472">Membrane</keyword>
<evidence type="ECO:0000256" key="1">
    <source>
        <dbReference type="SAM" id="Phobius"/>
    </source>
</evidence>
<gene>
    <name evidence="3" type="ORF">ACFFII_16570</name>
</gene>
<feature type="signal peptide" evidence="2">
    <location>
        <begin position="1"/>
        <end position="24"/>
    </location>
</feature>
<evidence type="ECO:0000313" key="3">
    <source>
        <dbReference type="EMBL" id="MFC0342373.1"/>
    </source>
</evidence>
<keyword evidence="1" id="KW-0812">Transmembrane</keyword>
<keyword evidence="2" id="KW-0732">Signal</keyword>
<evidence type="ECO:0000256" key="2">
    <source>
        <dbReference type="SAM" id="SignalP"/>
    </source>
</evidence>
<feature type="transmembrane region" description="Helical" evidence="1">
    <location>
        <begin position="378"/>
        <end position="400"/>
    </location>
</feature>
<accession>A0ABV6IAR7</accession>
<dbReference type="RefSeq" id="WP_377699976.1">
    <property type="nucleotide sequence ID" value="NZ_JBHLWE010000048.1"/>
</dbReference>
<keyword evidence="4" id="KW-1185">Reference proteome</keyword>
<reference evidence="3 4" key="1">
    <citation type="submission" date="2024-09" db="EMBL/GenBank/DDBJ databases">
        <authorList>
            <person name="Sun Q."/>
            <person name="Mori K."/>
        </authorList>
    </citation>
    <scope>NUCLEOTIDE SEQUENCE [LARGE SCALE GENOMIC DNA]</scope>
    <source>
        <strain evidence="3 4">KCTC 22789</strain>
    </source>
</reference>
<feature type="transmembrane region" description="Helical" evidence="1">
    <location>
        <begin position="349"/>
        <end position="371"/>
    </location>
</feature>
<evidence type="ECO:0000313" key="4">
    <source>
        <dbReference type="Proteomes" id="UP001589799"/>
    </source>
</evidence>
<sequence length="910" mass="99166">MIRTLLATLVAVLLTYAGCPTARAQASADLGPAAMTGLDAFNGIPDRSLRLHVAMACGNELVFNRRYVVAKFLGKGYKDPGRPEDNGFNTWPIDLMIGKAAILQDPEFEPEDCISRLGIEDEVKRDWARLASDGMAREDETAAQLVSRVYRELYDDPLGANGPACDDVASSGGPGEVWLVLTRSCMARQIHVVMNHPLHGPWTWDDGDPGAQKVLTELPGTEAKTLPCLSEWTIEPDGVKGDWDMAVTLYTRLAHLLYRVGDPDLMLNVGAAVDVLNNRFLTLRSSPEQGATARDSFNLLFSCGNYPNQFGTAADTMSGSGSDPNLGRYPEDGRDAVEETSFWEDLARFFLALLLIAGVVLAGALAGSILWAAGAGTAAAVAIAAVVSTTVIVVGLGTLMTASIEETENHLLMQNSARYLKNKLMMAELSQQGLRKEFDELSVLNEDLRVWLLERMQGIVEDDFVEYNSKPYGRLSHFAILNLLDYACDIQWDYNLSSLMLNADARCDPKDQAVVTAAAAVLDLSAVKAAVGSLDGRRLIPYRRLVVTNQAYYNGSPLLELVQGADTMLAALQVWTGQMAFAPDRRAGPGTFEQLVFYSTSRYRPDSMILSMAINKSTPRAQQYRHATREAYVSGDGWLITAGGTDERPAQGLRFPLGMTIYFIKVPDDDRGVGVPTTLMTRGTALAHVPGVPHGGRVRDFLRFDGRDVNWGMDEGRPLVSFSDNNCIVGSFACGLRPRLPDGYDPASCAVPISDRFVAIDSSLCQAIGNPDEQGIFIAFYDRDGDWGFFEVAPKADFAGSINSFIARVKERNGGHMADWANQEADDEVTYVTTDGRELEFTPSNEDFGADRRACGVVNHVDGAHLTISDVPAAQAASCRSLGRFIDINLNDAMNPVRRAEEGDPLEDLF</sequence>
<dbReference type="Proteomes" id="UP001589799">
    <property type="component" value="Unassembled WGS sequence"/>
</dbReference>
<proteinExistence type="predicted"/>
<feature type="chain" id="PRO_5046909278" evidence="2">
    <location>
        <begin position="25"/>
        <end position="910"/>
    </location>
</feature>
<dbReference type="EMBL" id="JBHLWE010000048">
    <property type="protein sequence ID" value="MFC0342373.1"/>
    <property type="molecule type" value="Genomic_DNA"/>
</dbReference>
<organism evidence="3 4">
    <name type="scientific">Paracoccus niistensis</name>
    <dbReference type="NCBI Taxonomy" id="632935"/>
    <lineage>
        <taxon>Bacteria</taxon>
        <taxon>Pseudomonadati</taxon>
        <taxon>Pseudomonadota</taxon>
        <taxon>Alphaproteobacteria</taxon>
        <taxon>Rhodobacterales</taxon>
        <taxon>Paracoccaceae</taxon>
        <taxon>Paracoccus</taxon>
    </lineage>
</organism>
<protein>
    <submittedName>
        <fullName evidence="3">Uncharacterized protein</fullName>
    </submittedName>
</protein>
<comment type="caution">
    <text evidence="3">The sequence shown here is derived from an EMBL/GenBank/DDBJ whole genome shotgun (WGS) entry which is preliminary data.</text>
</comment>